<evidence type="ECO:0000313" key="2">
    <source>
        <dbReference type="Proteomes" id="UP000274033"/>
    </source>
</evidence>
<dbReference type="AlphaFoldDB" id="A0A3N9UAT6"/>
<dbReference type="EMBL" id="RRCT01000018">
    <property type="protein sequence ID" value="RQW73567.1"/>
    <property type="molecule type" value="Genomic_DNA"/>
</dbReference>
<sequence length="263" mass="30771">MPGFRVYKKKSWKKRIVTIIVFALLCASAGSAGTYMFLKGGEEKVAKATTAIDGEVIVENIAYRNVREISKHFGYEDIQDFDYTEDDTYEFLKLQDDDIWLETTGKKFGRYLFGKEYNIHLFGYFMLGYDLKNIKKEDFYFDEKSKTLHIKVPALELAYIPMFDKSYFDSFVGLFRKEYTENYRKLIYEDAINQGIQAILADDSKVHEGYKLTNDSLKEILFDKPELKKYVKDIVFEKSGEESTIRVEQTREAILGDEKETEQ</sequence>
<keyword evidence="2" id="KW-1185">Reference proteome</keyword>
<dbReference type="RefSeq" id="WP_124766307.1">
    <property type="nucleotide sequence ID" value="NZ_JAFBDY010000017.1"/>
</dbReference>
<protein>
    <submittedName>
        <fullName evidence="1">Uncharacterized protein</fullName>
    </submittedName>
</protein>
<accession>A0A3N9UAT6</accession>
<evidence type="ECO:0000313" key="1">
    <source>
        <dbReference type="EMBL" id="RQW73567.1"/>
    </source>
</evidence>
<name>A0A3N9UAT6_9BACI</name>
<dbReference type="OrthoDB" id="2805319at2"/>
<organism evidence="1 2">
    <name type="scientific">Lysinibacillus composti</name>
    <dbReference type="NCBI Taxonomy" id="720633"/>
    <lineage>
        <taxon>Bacteria</taxon>
        <taxon>Bacillati</taxon>
        <taxon>Bacillota</taxon>
        <taxon>Bacilli</taxon>
        <taxon>Bacillales</taxon>
        <taxon>Bacillaceae</taxon>
        <taxon>Lysinibacillus</taxon>
    </lineage>
</organism>
<proteinExistence type="predicted"/>
<comment type="caution">
    <text evidence="1">The sequence shown here is derived from an EMBL/GenBank/DDBJ whole genome shotgun (WGS) entry which is preliminary data.</text>
</comment>
<reference evidence="1 2" key="1">
    <citation type="journal article" date="2013" name="J. Microbiol.">
        <title>Lysinibacillus chungkukjangi sp. nov., isolated from Chungkukjang, Korean fermented soybean food.</title>
        <authorList>
            <person name="Kim S.J."/>
            <person name="Jang Y.H."/>
            <person name="Hamada M."/>
            <person name="Ahn J.H."/>
            <person name="Weon H.Y."/>
            <person name="Suzuki K."/>
            <person name="Whang K.S."/>
            <person name="Kwon S.W."/>
        </authorList>
    </citation>
    <scope>NUCLEOTIDE SEQUENCE [LARGE SCALE GENOMIC DNA]</scope>
    <source>
        <strain evidence="1 2">MCCC 1A12701</strain>
    </source>
</reference>
<dbReference type="Proteomes" id="UP000274033">
    <property type="component" value="Unassembled WGS sequence"/>
</dbReference>
<gene>
    <name evidence="1" type="ORF">EBB45_15785</name>
</gene>